<dbReference type="InterPro" id="IPR015050">
    <property type="entry name" value="BofC_C"/>
</dbReference>
<sequence>MSRFRILKEIKKSLKRKRRHVWSLGAGIAIFLTASLAGTWIAYRVVAVRPSQTFLPAEYASVWTDEPQTISDNSAREKTFRALKDWQGQVELVLHRTYLCGEETRQLGRLSSSEVSDILKSHRDWGARFESSGRLTMEESVDDLSPKCRKTAYIGMDGDGNLSLFEGPPWQEKVIRTFFQLDVEMLESRLADERVRELAEGIRVSDKDEYNSVLSTFNEFATLRTQAVPQPQP</sequence>
<evidence type="ECO:0000256" key="1">
    <source>
        <dbReference type="SAM" id="Phobius"/>
    </source>
</evidence>
<dbReference type="InterPro" id="IPR038117">
    <property type="entry name" value="BofC_C_sf"/>
</dbReference>
<feature type="transmembrane region" description="Helical" evidence="1">
    <location>
        <begin position="21"/>
        <end position="43"/>
    </location>
</feature>
<keyword evidence="1" id="KW-1133">Transmembrane helix</keyword>
<dbReference type="EMBL" id="QRDY01000003">
    <property type="protein sequence ID" value="RED64133.1"/>
    <property type="molecule type" value="Genomic_DNA"/>
</dbReference>
<dbReference type="Gene3D" id="3.30.70.1740">
    <property type="entry name" value="Bypass-of-forespore C, C-terminal domain"/>
    <property type="match status" value="1"/>
</dbReference>
<gene>
    <name evidence="3" type="ORF">DFP95_103376</name>
</gene>
<dbReference type="RefSeq" id="WP_115992217.1">
    <property type="nucleotide sequence ID" value="NZ_QRDY01000003.1"/>
</dbReference>
<dbReference type="AlphaFoldDB" id="A0A3D9IQS7"/>
<keyword evidence="4" id="KW-1185">Reference proteome</keyword>
<comment type="caution">
    <text evidence="3">The sequence shown here is derived from an EMBL/GenBank/DDBJ whole genome shotgun (WGS) entry which is preliminary data.</text>
</comment>
<feature type="domain" description="Bypass of forespore C C-terminal" evidence="2">
    <location>
        <begin position="142"/>
        <end position="218"/>
    </location>
</feature>
<dbReference type="OrthoDB" id="2678751at2"/>
<evidence type="ECO:0000313" key="4">
    <source>
        <dbReference type="Proteomes" id="UP000256869"/>
    </source>
</evidence>
<keyword evidence="1" id="KW-0812">Transmembrane</keyword>
<evidence type="ECO:0000313" key="3">
    <source>
        <dbReference type="EMBL" id="RED64133.1"/>
    </source>
</evidence>
<evidence type="ECO:0000259" key="2">
    <source>
        <dbReference type="Pfam" id="PF08955"/>
    </source>
</evidence>
<reference evidence="3 4" key="1">
    <citation type="submission" date="2018-07" db="EMBL/GenBank/DDBJ databases">
        <title>Genomic Encyclopedia of Type Strains, Phase III (KMG-III): the genomes of soil and plant-associated and newly described type strains.</title>
        <authorList>
            <person name="Whitman W."/>
        </authorList>
    </citation>
    <scope>NUCLEOTIDE SEQUENCE [LARGE SCALE GENOMIC DNA]</scope>
    <source>
        <strain evidence="3 4">CECT 8236</strain>
    </source>
</reference>
<organism evidence="3 4">
    <name type="scientific">Cohnella lupini</name>
    <dbReference type="NCBI Taxonomy" id="1294267"/>
    <lineage>
        <taxon>Bacteria</taxon>
        <taxon>Bacillati</taxon>
        <taxon>Bacillota</taxon>
        <taxon>Bacilli</taxon>
        <taxon>Bacillales</taxon>
        <taxon>Paenibacillaceae</taxon>
        <taxon>Cohnella</taxon>
    </lineage>
</organism>
<protein>
    <submittedName>
        <fullName evidence="3">Forespore regulator of the sigma-K checkpoint</fullName>
    </submittedName>
</protein>
<dbReference type="Pfam" id="PF08955">
    <property type="entry name" value="BofC_C"/>
    <property type="match status" value="1"/>
</dbReference>
<proteinExistence type="predicted"/>
<accession>A0A3D9IQS7</accession>
<keyword evidence="1" id="KW-0472">Membrane</keyword>
<dbReference type="Proteomes" id="UP000256869">
    <property type="component" value="Unassembled WGS sequence"/>
</dbReference>
<name>A0A3D9IQS7_9BACL</name>